<proteinExistence type="predicted"/>
<organism evidence="1 2">
    <name type="scientific">Burkholderia vietnamiensis</name>
    <dbReference type="NCBI Taxonomy" id="60552"/>
    <lineage>
        <taxon>Bacteria</taxon>
        <taxon>Pseudomonadati</taxon>
        <taxon>Pseudomonadota</taxon>
        <taxon>Betaproteobacteria</taxon>
        <taxon>Burkholderiales</taxon>
        <taxon>Burkholderiaceae</taxon>
        <taxon>Burkholderia</taxon>
        <taxon>Burkholderia cepacia complex</taxon>
    </lineage>
</organism>
<sequence>MPASSGNPISSFLRRSEWGTVGSGGLGQGTGGDTLDTSKRVTRIEYHVATADDRARFEYIVAVRRGIFAEQRRCLHGTFEPLGSLAALRHTGIDYGLEEQKKRLPGMGQARLKALGQKNRANEPPLESRIARAIAARPDSIAALRLR</sequence>
<accession>A0AAW7SUD0</accession>
<protein>
    <submittedName>
        <fullName evidence="1">Uncharacterized protein</fullName>
    </submittedName>
</protein>
<evidence type="ECO:0000313" key="1">
    <source>
        <dbReference type="EMBL" id="MDN7794181.1"/>
    </source>
</evidence>
<gene>
    <name evidence="1" type="ORF">QZM33_04290</name>
</gene>
<evidence type="ECO:0000313" key="2">
    <source>
        <dbReference type="Proteomes" id="UP001171620"/>
    </source>
</evidence>
<dbReference type="RefSeq" id="WP_162471375.1">
    <property type="nucleotide sequence ID" value="NZ_CADFEX010000001.1"/>
</dbReference>
<comment type="caution">
    <text evidence="1">The sequence shown here is derived from an EMBL/GenBank/DDBJ whole genome shotgun (WGS) entry which is preliminary data.</text>
</comment>
<dbReference type="Proteomes" id="UP001171620">
    <property type="component" value="Unassembled WGS sequence"/>
</dbReference>
<dbReference type="EMBL" id="JAUJRV010000002">
    <property type="protein sequence ID" value="MDN7794181.1"/>
    <property type="molecule type" value="Genomic_DNA"/>
</dbReference>
<reference evidence="1" key="1">
    <citation type="submission" date="2023-07" db="EMBL/GenBank/DDBJ databases">
        <title>A collection of bacterial strains from the Burkholderia cepacia Research Laboratory and Repository.</title>
        <authorList>
            <person name="Lipuma J."/>
            <person name="Spilker T."/>
            <person name="Caverly L."/>
        </authorList>
    </citation>
    <scope>NUCLEOTIDE SEQUENCE</scope>
    <source>
        <strain evidence="1">AU44268</strain>
    </source>
</reference>
<name>A0AAW7SUD0_BURVI</name>
<dbReference type="AlphaFoldDB" id="A0AAW7SUD0"/>